<evidence type="ECO:0000256" key="3">
    <source>
        <dbReference type="ARBA" id="ARBA00023125"/>
    </source>
</evidence>
<dbReference type="PANTHER" id="PTHR30126">
    <property type="entry name" value="HTH-TYPE TRANSCRIPTIONAL REGULATOR"/>
    <property type="match status" value="1"/>
</dbReference>
<comment type="caution">
    <text evidence="6">The sequence shown here is derived from an EMBL/GenBank/DDBJ whole genome shotgun (WGS) entry which is preliminary data.</text>
</comment>
<dbReference type="EMBL" id="BMYK01000004">
    <property type="protein sequence ID" value="GHC77028.1"/>
    <property type="molecule type" value="Genomic_DNA"/>
</dbReference>
<proteinExistence type="inferred from homology"/>
<dbReference type="Pfam" id="PF00126">
    <property type="entry name" value="HTH_1"/>
    <property type="match status" value="1"/>
</dbReference>
<dbReference type="PANTHER" id="PTHR30126:SF94">
    <property type="entry name" value="LYSR FAMILY TRANSCRIPTIONAL REGULATOR"/>
    <property type="match status" value="1"/>
</dbReference>
<dbReference type="Gene3D" id="1.10.10.10">
    <property type="entry name" value="Winged helix-like DNA-binding domain superfamily/Winged helix DNA-binding domain"/>
    <property type="match status" value="1"/>
</dbReference>
<dbReference type="InterPro" id="IPR000847">
    <property type="entry name" value="LysR_HTH_N"/>
</dbReference>
<organism evidence="6 7">
    <name type="scientific">Pseudorhodoferax aquiterrae</name>
    <dbReference type="NCBI Taxonomy" id="747304"/>
    <lineage>
        <taxon>Bacteria</taxon>
        <taxon>Pseudomonadati</taxon>
        <taxon>Pseudomonadota</taxon>
        <taxon>Betaproteobacteria</taxon>
        <taxon>Burkholderiales</taxon>
        <taxon>Comamonadaceae</taxon>
    </lineage>
</organism>
<keyword evidence="2" id="KW-0805">Transcription regulation</keyword>
<dbReference type="PROSITE" id="PS50931">
    <property type="entry name" value="HTH_LYSR"/>
    <property type="match status" value="1"/>
</dbReference>
<feature type="domain" description="HTH lysR-type" evidence="5">
    <location>
        <begin position="12"/>
        <end position="69"/>
    </location>
</feature>
<dbReference type="NCBIfam" id="NF008095">
    <property type="entry name" value="PRK10837.1"/>
    <property type="match status" value="1"/>
</dbReference>
<dbReference type="InterPro" id="IPR036388">
    <property type="entry name" value="WH-like_DNA-bd_sf"/>
</dbReference>
<keyword evidence="4" id="KW-0804">Transcription</keyword>
<sequence length="305" mass="32845">MMIEKPDQRLRLNLRQLEVFVATAQAGSTRGAAGRVSRSQSAASAALAELEAALGVTLFDRVGRRLLLNENGRALLPRARTVLEQAGELQTLFAGEHATPLHVAASFTIGEYLLPGLVADWTRAHPRSRVRLRIANTSEVIEAVAAFTVDVGFIEGPQTHPDLAVQAWREDELVIVAAPDHPLAARTATARQLADTTWILREPESGTRQATDNWLMAHLDRLDVGFELGSTEAIKRLVAAGAGLGCLSRQAVAQALAEGWLVALRTRLPAASRRLAVVTHRHKPLGRTAAEFVAHCTGAALSDHS</sequence>
<gene>
    <name evidence="6" type="ORF">GCM10007320_16260</name>
</gene>
<reference evidence="7" key="1">
    <citation type="journal article" date="2019" name="Int. J. Syst. Evol. Microbiol.">
        <title>The Global Catalogue of Microorganisms (GCM) 10K type strain sequencing project: providing services to taxonomists for standard genome sequencing and annotation.</title>
        <authorList>
            <consortium name="The Broad Institute Genomics Platform"/>
            <consortium name="The Broad Institute Genome Sequencing Center for Infectious Disease"/>
            <person name="Wu L."/>
            <person name="Ma J."/>
        </authorList>
    </citation>
    <scope>NUCLEOTIDE SEQUENCE [LARGE SCALE GENOMIC DNA]</scope>
    <source>
        <strain evidence="7">KCTC 23314</strain>
    </source>
</reference>
<dbReference type="SUPFAM" id="SSF46785">
    <property type="entry name" value="Winged helix' DNA-binding domain"/>
    <property type="match status" value="1"/>
</dbReference>
<keyword evidence="3" id="KW-0238">DNA-binding</keyword>
<name>A0ABQ3G056_9BURK</name>
<protein>
    <submittedName>
        <fullName evidence="6">LysR family transcriptional regulator</fullName>
    </submittedName>
</protein>
<evidence type="ECO:0000313" key="6">
    <source>
        <dbReference type="EMBL" id="GHC77028.1"/>
    </source>
</evidence>
<dbReference type="CDD" id="cd08420">
    <property type="entry name" value="PBP2_CysL_like"/>
    <property type="match status" value="1"/>
</dbReference>
<evidence type="ECO:0000256" key="4">
    <source>
        <dbReference type="ARBA" id="ARBA00023163"/>
    </source>
</evidence>
<evidence type="ECO:0000256" key="2">
    <source>
        <dbReference type="ARBA" id="ARBA00023015"/>
    </source>
</evidence>
<dbReference type="SUPFAM" id="SSF53850">
    <property type="entry name" value="Periplasmic binding protein-like II"/>
    <property type="match status" value="1"/>
</dbReference>
<accession>A0ABQ3G056</accession>
<dbReference type="InterPro" id="IPR005119">
    <property type="entry name" value="LysR_subst-bd"/>
</dbReference>
<keyword evidence="7" id="KW-1185">Reference proteome</keyword>
<dbReference type="Pfam" id="PF03466">
    <property type="entry name" value="LysR_substrate"/>
    <property type="match status" value="1"/>
</dbReference>
<evidence type="ECO:0000259" key="5">
    <source>
        <dbReference type="PROSITE" id="PS50931"/>
    </source>
</evidence>
<evidence type="ECO:0000256" key="1">
    <source>
        <dbReference type="ARBA" id="ARBA00009437"/>
    </source>
</evidence>
<dbReference type="Proteomes" id="UP000626210">
    <property type="component" value="Unassembled WGS sequence"/>
</dbReference>
<comment type="similarity">
    <text evidence="1">Belongs to the LysR transcriptional regulatory family.</text>
</comment>
<evidence type="ECO:0000313" key="7">
    <source>
        <dbReference type="Proteomes" id="UP000626210"/>
    </source>
</evidence>
<dbReference type="Gene3D" id="3.40.190.290">
    <property type="match status" value="1"/>
</dbReference>
<dbReference type="InterPro" id="IPR036390">
    <property type="entry name" value="WH_DNA-bd_sf"/>
</dbReference>